<reference evidence="1 2" key="1">
    <citation type="journal article" date="2012" name="J. Biotechnol.">
        <title>Insights into the completely annotated genome of Lactobacillus buchneri CD034, a strain isolated from stable grass silage.</title>
        <authorList>
            <person name="Heinl S."/>
            <person name="Wibberg D."/>
            <person name="Eikmeyer F."/>
            <person name="Szczepanowski R."/>
            <person name="Blom J."/>
            <person name="Linke B."/>
            <person name="Goesmann A."/>
            <person name="Grabherr R."/>
            <person name="Schwab H."/>
            <person name="Puhler A."/>
            <person name="Schluter A."/>
        </authorList>
    </citation>
    <scope>NUCLEOTIDE SEQUENCE [LARGE SCALE GENOMIC DNA]</scope>
    <source>
        <strain evidence="1 2">CD034</strain>
    </source>
</reference>
<proteinExistence type="predicted"/>
<dbReference type="OrthoDB" id="2329177at2"/>
<dbReference type="STRING" id="1071400.LBUCD034_0928"/>
<sequence length="128" mass="15229">MQYMNNQELKELFTKEDLHITKAVAILLKQAALYTKRIHVLQDSQQLADCENERAKYIYKAIEVATIEKQQHCRLIEDKKRYLDAMNDKYGDVDFINDLKDLKKLVLIYRLENLDEQQQAHHSPEYMA</sequence>
<gene>
    <name evidence="1" type="ORF">LBUCD034_0928</name>
</gene>
<keyword evidence="2" id="KW-1185">Reference proteome</keyword>
<dbReference type="PATRIC" id="fig|1071400.3.peg.883"/>
<evidence type="ECO:0000313" key="2">
    <source>
        <dbReference type="Proteomes" id="UP000007332"/>
    </source>
</evidence>
<dbReference type="Proteomes" id="UP000007332">
    <property type="component" value="Chromosome"/>
</dbReference>
<accession>J9W6Z5</accession>
<dbReference type="AlphaFoldDB" id="J9W6Z5"/>
<dbReference type="RefSeq" id="WP_014939757.1">
    <property type="nucleotide sequence ID" value="NC_018610.1"/>
</dbReference>
<dbReference type="HOGENOM" id="CLU_1956778_0_0_9"/>
<protein>
    <submittedName>
        <fullName evidence="1">Uncharacterized protein</fullName>
    </submittedName>
</protein>
<evidence type="ECO:0000313" key="1">
    <source>
        <dbReference type="EMBL" id="AFR99975.1"/>
    </source>
</evidence>
<dbReference type="EMBL" id="CP003043">
    <property type="protein sequence ID" value="AFR99975.1"/>
    <property type="molecule type" value="Genomic_DNA"/>
</dbReference>
<name>J9W6Z5_LENBU</name>
<dbReference type="KEGG" id="lbn:LBUCD034_0928"/>
<organism evidence="1 2">
    <name type="scientific">Lentilactobacillus buchneri subsp. silagei CD034</name>
    <dbReference type="NCBI Taxonomy" id="1071400"/>
    <lineage>
        <taxon>Bacteria</taxon>
        <taxon>Bacillati</taxon>
        <taxon>Bacillota</taxon>
        <taxon>Bacilli</taxon>
        <taxon>Lactobacillales</taxon>
        <taxon>Lactobacillaceae</taxon>
        <taxon>Lentilactobacillus</taxon>
        <taxon>Lentilactobacillus buchneri subsp. silagei</taxon>
    </lineage>
</organism>